<keyword evidence="2" id="KW-1185">Reference proteome</keyword>
<sequence>MLVDIDHLYQAVAAFNSQDPQASSSAAQWLGEFQKSVYAWSLADQVIAQARSYEATVFAAQTIRQKILFDFRELPADSYESLRESIMNHLSTLVQR</sequence>
<name>A0A915DP63_9BILA</name>
<dbReference type="GO" id="GO:0005737">
    <property type="term" value="C:cytoplasm"/>
    <property type="evidence" value="ECO:0007669"/>
    <property type="project" value="TreeGrafter"/>
</dbReference>
<dbReference type="Gene3D" id="1.25.10.10">
    <property type="entry name" value="Leucine-rich Repeat Variant"/>
    <property type="match status" value="1"/>
</dbReference>
<organism evidence="2 3">
    <name type="scientific">Ditylenchus dipsaci</name>
    <dbReference type="NCBI Taxonomy" id="166011"/>
    <lineage>
        <taxon>Eukaryota</taxon>
        <taxon>Metazoa</taxon>
        <taxon>Ecdysozoa</taxon>
        <taxon>Nematoda</taxon>
        <taxon>Chromadorea</taxon>
        <taxon>Rhabditida</taxon>
        <taxon>Tylenchina</taxon>
        <taxon>Tylenchomorpha</taxon>
        <taxon>Sphaerularioidea</taxon>
        <taxon>Anguinidae</taxon>
        <taxon>Anguininae</taxon>
        <taxon>Ditylenchus</taxon>
    </lineage>
</organism>
<evidence type="ECO:0000259" key="1">
    <source>
        <dbReference type="SMART" id="SM00913"/>
    </source>
</evidence>
<dbReference type="GO" id="GO:0031267">
    <property type="term" value="F:small GTPase binding"/>
    <property type="evidence" value="ECO:0007669"/>
    <property type="project" value="InterPro"/>
</dbReference>
<dbReference type="InterPro" id="IPR001494">
    <property type="entry name" value="Importin-beta_N"/>
</dbReference>
<dbReference type="InterPro" id="IPR051345">
    <property type="entry name" value="Importin_beta-like_NTR"/>
</dbReference>
<dbReference type="AlphaFoldDB" id="A0A915DP63"/>
<accession>A0A915DP63</accession>
<dbReference type="SMART" id="SM00913">
    <property type="entry name" value="IBN_N"/>
    <property type="match status" value="1"/>
</dbReference>
<dbReference type="GO" id="GO:0006606">
    <property type="term" value="P:protein import into nucleus"/>
    <property type="evidence" value="ECO:0007669"/>
    <property type="project" value="TreeGrafter"/>
</dbReference>
<proteinExistence type="predicted"/>
<evidence type="ECO:0000313" key="2">
    <source>
        <dbReference type="Proteomes" id="UP000887574"/>
    </source>
</evidence>
<dbReference type="PANTHER" id="PTHR12363:SF42">
    <property type="entry name" value="TRANSPORTIN-3"/>
    <property type="match status" value="1"/>
</dbReference>
<dbReference type="InterPro" id="IPR016024">
    <property type="entry name" value="ARM-type_fold"/>
</dbReference>
<reference evidence="3" key="1">
    <citation type="submission" date="2022-11" db="UniProtKB">
        <authorList>
            <consortium name="WormBaseParasite"/>
        </authorList>
    </citation>
    <scope>IDENTIFICATION</scope>
</reference>
<dbReference type="Pfam" id="PF03810">
    <property type="entry name" value="IBN_N"/>
    <property type="match status" value="1"/>
</dbReference>
<dbReference type="InterPro" id="IPR011989">
    <property type="entry name" value="ARM-like"/>
</dbReference>
<dbReference type="WBParaSite" id="jg21492">
    <property type="protein sequence ID" value="jg21492"/>
    <property type="gene ID" value="jg21492"/>
</dbReference>
<dbReference type="PANTHER" id="PTHR12363">
    <property type="entry name" value="TRANSPORTIN 3 AND IMPORTIN 13"/>
    <property type="match status" value="1"/>
</dbReference>
<protein>
    <submittedName>
        <fullName evidence="3">Importin N-terminal domain-containing protein</fullName>
    </submittedName>
</protein>
<dbReference type="SUPFAM" id="SSF48371">
    <property type="entry name" value="ARM repeat"/>
    <property type="match status" value="1"/>
</dbReference>
<dbReference type="Proteomes" id="UP000887574">
    <property type="component" value="Unplaced"/>
</dbReference>
<evidence type="ECO:0000313" key="3">
    <source>
        <dbReference type="WBParaSite" id="jg21492"/>
    </source>
</evidence>
<feature type="domain" description="Importin N-terminal" evidence="1">
    <location>
        <begin position="26"/>
        <end position="92"/>
    </location>
</feature>